<proteinExistence type="inferred from homology"/>
<evidence type="ECO:0000256" key="8">
    <source>
        <dbReference type="ARBA" id="ARBA00023315"/>
    </source>
</evidence>
<dbReference type="GO" id="GO:0034737">
    <property type="term" value="F:ergosterol O-acyltransferase activity"/>
    <property type="evidence" value="ECO:0007669"/>
    <property type="project" value="TreeGrafter"/>
</dbReference>
<feature type="coiled-coil region" evidence="10">
    <location>
        <begin position="268"/>
        <end position="300"/>
    </location>
</feature>
<dbReference type="PANTHER" id="PTHR10408">
    <property type="entry name" value="STEROL O-ACYLTRANSFERASE"/>
    <property type="match status" value="1"/>
</dbReference>
<dbReference type="InterPro" id="IPR004299">
    <property type="entry name" value="MBOAT_fam"/>
</dbReference>
<dbReference type="GO" id="GO:0008204">
    <property type="term" value="P:ergosterol metabolic process"/>
    <property type="evidence" value="ECO:0007669"/>
    <property type="project" value="TreeGrafter"/>
</dbReference>
<comment type="function">
    <text evidence="9">Sterol O-acyltransferase that catalyzes the formation of stery esters.</text>
</comment>
<dbReference type="Pfam" id="PF03062">
    <property type="entry name" value="MBOAT"/>
    <property type="match status" value="1"/>
</dbReference>
<keyword evidence="4 12" id="KW-0812">Transmembrane</keyword>
<evidence type="ECO:0000256" key="2">
    <source>
        <dbReference type="ARBA" id="ARBA00009010"/>
    </source>
</evidence>
<keyword evidence="10" id="KW-0175">Coiled coil</keyword>
<keyword evidence="8" id="KW-0012">Acyltransferase</keyword>
<evidence type="ECO:0000313" key="14">
    <source>
        <dbReference type="Proteomes" id="UP000447873"/>
    </source>
</evidence>
<protein>
    <recommendedName>
        <fullName evidence="15">O-acyltransferase</fullName>
    </recommendedName>
</protein>
<dbReference type="AlphaFoldDB" id="A0A8H3Z617"/>
<name>A0A8H3Z617_VENIN</name>
<reference evidence="13 14" key="1">
    <citation type="submission" date="2018-12" db="EMBL/GenBank/DDBJ databases">
        <title>Venturia inaequalis Genome Resource.</title>
        <authorList>
            <person name="Lichtner F.J."/>
        </authorList>
    </citation>
    <scope>NUCLEOTIDE SEQUENCE [LARGE SCALE GENOMIC DNA]</scope>
    <source>
        <strain evidence="13 14">120213</strain>
    </source>
</reference>
<comment type="caution">
    <text evidence="13">The sequence shown here is derived from an EMBL/GenBank/DDBJ whole genome shotgun (WGS) entry which is preliminary data.</text>
</comment>
<keyword evidence="3" id="KW-0808">Transferase</keyword>
<feature type="transmembrane region" description="Helical" evidence="12">
    <location>
        <begin position="398"/>
        <end position="422"/>
    </location>
</feature>
<feature type="transmembrane region" description="Helical" evidence="12">
    <location>
        <begin position="525"/>
        <end position="544"/>
    </location>
</feature>
<dbReference type="PANTHER" id="PTHR10408:SF9">
    <property type="entry name" value="STEROL O-ACYLTRANSFERASE 2-RELATED"/>
    <property type="match status" value="1"/>
</dbReference>
<gene>
    <name evidence="13" type="ORF">EG328_003079</name>
</gene>
<accession>A0A8H3Z617</accession>
<evidence type="ECO:0000256" key="12">
    <source>
        <dbReference type="SAM" id="Phobius"/>
    </source>
</evidence>
<evidence type="ECO:0000256" key="11">
    <source>
        <dbReference type="SAM" id="MobiDB-lite"/>
    </source>
</evidence>
<comment type="similarity">
    <text evidence="2">Belongs to the membrane-bound acyltransferase family. Sterol o-acyltransferase subfamily.</text>
</comment>
<evidence type="ECO:0000256" key="3">
    <source>
        <dbReference type="ARBA" id="ARBA00022679"/>
    </source>
</evidence>
<evidence type="ECO:0000313" key="13">
    <source>
        <dbReference type="EMBL" id="KAE9987355.1"/>
    </source>
</evidence>
<keyword evidence="6 12" id="KW-1133">Transmembrane helix</keyword>
<evidence type="ECO:0000256" key="7">
    <source>
        <dbReference type="ARBA" id="ARBA00023136"/>
    </source>
</evidence>
<feature type="transmembrane region" description="Helical" evidence="12">
    <location>
        <begin position="111"/>
        <end position="130"/>
    </location>
</feature>
<evidence type="ECO:0000256" key="1">
    <source>
        <dbReference type="ARBA" id="ARBA00004477"/>
    </source>
</evidence>
<evidence type="ECO:0000256" key="9">
    <source>
        <dbReference type="ARBA" id="ARBA00023568"/>
    </source>
</evidence>
<organism evidence="13 14">
    <name type="scientific">Venturia inaequalis</name>
    <name type="common">Apple scab fungus</name>
    <dbReference type="NCBI Taxonomy" id="5025"/>
    <lineage>
        <taxon>Eukaryota</taxon>
        <taxon>Fungi</taxon>
        <taxon>Dikarya</taxon>
        <taxon>Ascomycota</taxon>
        <taxon>Pezizomycotina</taxon>
        <taxon>Dothideomycetes</taxon>
        <taxon>Pleosporomycetidae</taxon>
        <taxon>Venturiales</taxon>
        <taxon>Venturiaceae</taxon>
        <taxon>Venturia</taxon>
    </lineage>
</organism>
<dbReference type="EMBL" id="WNWS01000019">
    <property type="protein sequence ID" value="KAE9987355.1"/>
    <property type="molecule type" value="Genomic_DNA"/>
</dbReference>
<keyword evidence="7 12" id="KW-0472">Membrane</keyword>
<dbReference type="InterPro" id="IPR014371">
    <property type="entry name" value="Oat_ACAT_DAG_ARE"/>
</dbReference>
<feature type="transmembrane region" description="Helical" evidence="12">
    <location>
        <begin position="345"/>
        <end position="363"/>
    </location>
</feature>
<feature type="transmembrane region" description="Helical" evidence="12">
    <location>
        <begin position="180"/>
        <end position="201"/>
    </location>
</feature>
<evidence type="ECO:0000256" key="10">
    <source>
        <dbReference type="SAM" id="Coils"/>
    </source>
</evidence>
<feature type="transmembrane region" description="Helical" evidence="12">
    <location>
        <begin position="213"/>
        <end position="236"/>
    </location>
</feature>
<evidence type="ECO:0008006" key="15">
    <source>
        <dbReference type="Google" id="ProtNLM"/>
    </source>
</evidence>
<evidence type="ECO:0000256" key="5">
    <source>
        <dbReference type="ARBA" id="ARBA00022824"/>
    </source>
</evidence>
<sequence>MASTAGDDGHTNGNQSPIAQPRARRPIKSQLISKVQHEGLTAPDASGVRTGTSSGMSTPIPPDAPPSVQATSSARKQNRAQQKHRPFPTIEYAARVSHFDPTSDYRDFRGFFVLFWIALSLMVISTTLRNWKELGTPLVITQWNLYTENIFELALSDGFMVFSLMFTLPIQKLAATSNGFFRWSKGGMAVQCIYELIYLIYWTSWPFLRTWTWTAQVFLTMHMLALLMKMHSYAFYNGHLSETRRRLSELDKPEGKSTLAARRYPGPLDRLSDIQEEERMENEKVEKDSLDQLREDLALELTSTSGKVTYPENLTVYNMIDFLFCPTLCYELEYPRTEGTNFLELFYKTLAVFGCIFLITLTSEEFILPVLAEAGPELKAAKELSEQFLILAETTSKLLFPFMVIFLLVFLVTFEYTLGALAEITCFADRHFYADWWNSCDWLEFSREWNIPVHHFFRRHVYTASRGHVSRPAATVITFFISALAHELIMGCITKKLRGYGFFAMMLQMPIVMVQRSKWVRGRTLLNNVLFWCSMILGLSMMSLQNTTPSNQFDSHAILQSSQSLWSQPVLNILPWLPPEIRIDIYKRYLLASPWHLNHPRVTEYEGRNLALGLSRHAHHSLGHTFITTYNDNERLNAKPTDFGLTWYFSGHDAIKNEANLYHEHIFKITWENIGNLRDWTPPLPLEKYKRIVLRIQPSGFYLMPGAYPPVNPAIQHQNLGLRQWSSRSPNTDAIMNFLAKFTSLYSLHVCIEDEGHTPTSTLFMRWFGSNAIKGPKKQLNPFKDAVDTMYTNPTLNQVPWEQRCKVAILSARKTITDRGMSESSGYPFVPSWLPGENSALEMVKTEVSVRIKPPAGREEREAANSEANVVRDWEGKWLGRAREERQALVARGEKVCVAS</sequence>
<feature type="compositionally biased region" description="Basic residues" evidence="11">
    <location>
        <begin position="76"/>
        <end position="86"/>
    </location>
</feature>
<feature type="region of interest" description="Disordered" evidence="11">
    <location>
        <begin position="1"/>
        <end position="86"/>
    </location>
</feature>
<comment type="subcellular location">
    <subcellularLocation>
        <location evidence="1">Endoplasmic reticulum membrane</location>
        <topology evidence="1">Multi-pass membrane protein</topology>
    </subcellularLocation>
</comment>
<evidence type="ECO:0000256" key="4">
    <source>
        <dbReference type="ARBA" id="ARBA00022692"/>
    </source>
</evidence>
<evidence type="ECO:0000256" key="6">
    <source>
        <dbReference type="ARBA" id="ARBA00022989"/>
    </source>
</evidence>
<keyword evidence="5" id="KW-0256">Endoplasmic reticulum</keyword>
<dbReference type="Proteomes" id="UP000447873">
    <property type="component" value="Unassembled WGS sequence"/>
</dbReference>
<dbReference type="GO" id="GO:0005789">
    <property type="term" value="C:endoplasmic reticulum membrane"/>
    <property type="evidence" value="ECO:0007669"/>
    <property type="project" value="UniProtKB-SubCell"/>
</dbReference>